<dbReference type="AlphaFoldDB" id="A0A6M1T4Q7"/>
<evidence type="ECO:0000313" key="4">
    <source>
        <dbReference type="Proteomes" id="UP000473278"/>
    </source>
</evidence>
<protein>
    <recommendedName>
        <fullName evidence="2">Sortilin N-terminal domain-containing protein</fullName>
    </recommendedName>
</protein>
<dbReference type="PANTHER" id="PTHR12106">
    <property type="entry name" value="SORTILIN RELATED"/>
    <property type="match status" value="1"/>
</dbReference>
<dbReference type="PANTHER" id="PTHR12106:SF27">
    <property type="entry name" value="SORTILIN-RELATED RECEPTOR"/>
    <property type="match status" value="1"/>
</dbReference>
<dbReference type="EMBL" id="JAALLT010000001">
    <property type="protein sequence ID" value="NGP75343.1"/>
    <property type="molecule type" value="Genomic_DNA"/>
</dbReference>
<dbReference type="InterPro" id="IPR050310">
    <property type="entry name" value="VPS10-sortilin"/>
</dbReference>
<dbReference type="InterPro" id="IPR015943">
    <property type="entry name" value="WD40/YVTN_repeat-like_dom_sf"/>
</dbReference>
<dbReference type="InterPro" id="IPR031778">
    <property type="entry name" value="Sortilin_N"/>
</dbReference>
<evidence type="ECO:0000313" key="3">
    <source>
        <dbReference type="EMBL" id="NGP75343.1"/>
    </source>
</evidence>
<keyword evidence="4" id="KW-1185">Reference proteome</keyword>
<evidence type="ECO:0000259" key="2">
    <source>
        <dbReference type="Pfam" id="PF15902"/>
    </source>
</evidence>
<evidence type="ECO:0000256" key="1">
    <source>
        <dbReference type="ARBA" id="ARBA00022737"/>
    </source>
</evidence>
<feature type="domain" description="Sortilin N-terminal" evidence="2">
    <location>
        <begin position="93"/>
        <end position="220"/>
    </location>
</feature>
<dbReference type="Pfam" id="PF15902">
    <property type="entry name" value="Sortilin-Vps10"/>
    <property type="match status" value="1"/>
</dbReference>
<dbReference type="SUPFAM" id="SSF110296">
    <property type="entry name" value="Oligoxyloglucan reducing end-specific cellobiohydrolase"/>
    <property type="match status" value="2"/>
</dbReference>
<proteinExistence type="predicted"/>
<reference evidence="3 4" key="1">
    <citation type="submission" date="2020-02" db="EMBL/GenBank/DDBJ databases">
        <title>Balneolaceae bacterium YR4-1, complete genome.</title>
        <authorList>
            <person name="Li Y."/>
            <person name="Wu S."/>
        </authorList>
    </citation>
    <scope>NUCLEOTIDE SEQUENCE [LARGE SCALE GENOMIC DNA]</scope>
    <source>
        <strain evidence="3 4">YR4-1</strain>
    </source>
</reference>
<dbReference type="CDD" id="cd15482">
    <property type="entry name" value="Sialidase_non-viral"/>
    <property type="match status" value="1"/>
</dbReference>
<comment type="caution">
    <text evidence="3">The sequence shown here is derived from an EMBL/GenBank/DDBJ whole genome shotgun (WGS) entry which is preliminary data.</text>
</comment>
<dbReference type="Proteomes" id="UP000473278">
    <property type="component" value="Unassembled WGS sequence"/>
</dbReference>
<organism evidence="3 4">
    <name type="scientific">Halalkalibaculum roseum</name>
    <dbReference type="NCBI Taxonomy" id="2709311"/>
    <lineage>
        <taxon>Bacteria</taxon>
        <taxon>Pseudomonadati</taxon>
        <taxon>Balneolota</taxon>
        <taxon>Balneolia</taxon>
        <taxon>Balneolales</taxon>
        <taxon>Balneolaceae</taxon>
        <taxon>Halalkalibaculum</taxon>
    </lineage>
</organism>
<keyword evidence="1" id="KW-0677">Repeat</keyword>
<gene>
    <name evidence="3" type="ORF">G3570_01770</name>
</gene>
<sequence>MEFRTVGPTRGGRVTAVEGHRAHPHKFYMGAAGGSGVWKTEDYGQSWTNISDGHGFASTSIGAIEVADSDTSIIYVGTGTDGIRANVTTGKGMYKSTDAGESWTYLGLEDAGQIGAVEVHPENPDRVYVAALGHPFGPNPQRGVFRSTDGGENWEKVLFASDTTGAIDLELNPENPDEIYAAMWRAERKPWTIISGAAKENGLYKSTDGGDTWKKLTEGLPQGLTGKADFAVTPADPDRVYALFEAPDEEEGLYRSDDRGESWTLVSDTSGIMNRPFYFTNVTADTKNPDKVYVGNVRYWVSVDGGKTFERRRVTHADVHDLWVNPDNPDIQIQGNDGGATVTLDGGKTWSTQHNQPTAELYQVHVDDRFPYWLYAGQQDNTTIAVPSLPPAESDLATGALWHDIGGCETGPAVPTPNNPNITYANCKGRFGQYNWETGQEKQFWVGAEYMYGRNPAELSYRFQRVVPIEVSPHDSSVVYNTSQYVHKTENGGQTWKRISPDLTAFKPQYQMPSGGPITRDITGEEHYSTLYSIQESPHDPQVIWVGANDGPVHITRNGGESWTDITPKDLPPNGRVDAIEPSPHAAGTAYIAVHRRFLDDFSPYIYKTEDYGKSWTRLTTGENGIPADFPTRVIREDPDRKGLLYAGTDFGFFISFDDGAHWQQLQYGLPNSPITDIKVHRKDLVLSTMGRGFWILDNLSLLHQADENMISESLHLFRPRDAYRMRYRGSRGVPEYIDAGAMVDFYLEVLPDEPVVLQFINEDGETVRNFVGVTENEDQTDNEEGDNDEINMMAPGTIPDYAGDLKLKEGHNRFIWNLRYPGETVPSEDGETYFGVGAGPMTVPGSYTVKLSVGSQTVEQPLNILIDPRIEEAGVTQSDMVAQMKHNLKVRDAIGKAQRIAAEIDSARSHLQESEDGEVSSAMMEKLNELHAELVTSEEGSYPPPMLIDQLEYMYYMTIRADQRPGSDAYSRYNTLKKELDRIAAEWDSMQPLGTR</sequence>
<accession>A0A6M1T4Q7</accession>
<name>A0A6M1T4Q7_9BACT</name>
<dbReference type="Gene3D" id="2.130.10.10">
    <property type="entry name" value="YVTN repeat-like/Quinoprotein amine dehydrogenase"/>
    <property type="match status" value="4"/>
</dbReference>